<dbReference type="Pfam" id="PF18037">
    <property type="entry name" value="Ubiquitin_5"/>
    <property type="match status" value="1"/>
</dbReference>
<protein>
    <submittedName>
        <fullName evidence="5">NEDD8 ultimate buster 1-like</fullName>
    </submittedName>
</protein>
<dbReference type="PANTHER" id="PTHR12948:SF3">
    <property type="entry name" value="NEDD8 ULTIMATE BUSTER 1"/>
    <property type="match status" value="1"/>
</dbReference>
<dbReference type="PANTHER" id="PTHR12948">
    <property type="entry name" value="NEDD8 ULTIMATE BUSTER-1 BS4 PROTEIN"/>
    <property type="match status" value="1"/>
</dbReference>
<dbReference type="PROSITE" id="PS50030">
    <property type="entry name" value="UBA"/>
    <property type="match status" value="1"/>
</dbReference>
<evidence type="ECO:0000259" key="3">
    <source>
        <dbReference type="PROSITE" id="PS50030"/>
    </source>
</evidence>
<proteinExistence type="predicted"/>
<dbReference type="OrthoDB" id="434245at2759"/>
<feature type="chain" id="PRO_5028415651" evidence="2">
    <location>
        <begin position="38"/>
        <end position="512"/>
    </location>
</feature>
<keyword evidence="4" id="KW-1185">Reference proteome</keyword>
<dbReference type="Pfam" id="PF00627">
    <property type="entry name" value="UBA"/>
    <property type="match status" value="1"/>
</dbReference>
<dbReference type="InterPro" id="IPR041207">
    <property type="entry name" value="NUB1_ubiquitin-like_dom"/>
</dbReference>
<dbReference type="InParanoid" id="A0A6P7MCT7"/>
<feature type="domain" description="UBA" evidence="3">
    <location>
        <begin position="354"/>
        <end position="394"/>
    </location>
</feature>
<organism evidence="4 5">
    <name type="scientific">Betta splendens</name>
    <name type="common">Siamese fighting fish</name>
    <dbReference type="NCBI Taxonomy" id="158456"/>
    <lineage>
        <taxon>Eukaryota</taxon>
        <taxon>Metazoa</taxon>
        <taxon>Chordata</taxon>
        <taxon>Craniata</taxon>
        <taxon>Vertebrata</taxon>
        <taxon>Euteleostomi</taxon>
        <taxon>Actinopterygii</taxon>
        <taxon>Neopterygii</taxon>
        <taxon>Teleostei</taxon>
        <taxon>Neoteleostei</taxon>
        <taxon>Acanthomorphata</taxon>
        <taxon>Anabantaria</taxon>
        <taxon>Anabantiformes</taxon>
        <taxon>Anabantoidei</taxon>
        <taxon>Osphronemidae</taxon>
        <taxon>Betta</taxon>
    </lineage>
</organism>
<feature type="region of interest" description="Disordered" evidence="1">
    <location>
        <begin position="444"/>
        <end position="474"/>
    </location>
</feature>
<dbReference type="SMART" id="SM00165">
    <property type="entry name" value="UBA"/>
    <property type="match status" value="1"/>
</dbReference>
<dbReference type="SUPFAM" id="SSF54236">
    <property type="entry name" value="Ubiquitin-like"/>
    <property type="match status" value="1"/>
</dbReference>
<feature type="signal peptide" evidence="2">
    <location>
        <begin position="1"/>
        <end position="37"/>
    </location>
</feature>
<accession>A0A6P7MCT7</accession>
<dbReference type="InterPro" id="IPR039749">
    <property type="entry name" value="NUB1"/>
</dbReference>
<feature type="compositionally biased region" description="Basic and acidic residues" evidence="1">
    <location>
        <begin position="147"/>
        <end position="162"/>
    </location>
</feature>
<dbReference type="GO" id="GO:2000058">
    <property type="term" value="P:regulation of ubiquitin-dependent protein catabolic process"/>
    <property type="evidence" value="ECO:0007669"/>
    <property type="project" value="TreeGrafter"/>
</dbReference>
<dbReference type="InterPro" id="IPR009060">
    <property type="entry name" value="UBA-like_sf"/>
</dbReference>
<dbReference type="InterPro" id="IPR015940">
    <property type="entry name" value="UBA"/>
</dbReference>
<evidence type="ECO:0000313" key="5">
    <source>
        <dbReference type="RefSeq" id="XP_029003744.1"/>
    </source>
</evidence>
<dbReference type="SUPFAM" id="SSF46934">
    <property type="entry name" value="UBA-like"/>
    <property type="match status" value="1"/>
</dbReference>
<name>A0A6P7MCT7_BETSP</name>
<dbReference type="CDD" id="cd14291">
    <property type="entry name" value="UBA1_NUB1_like"/>
    <property type="match status" value="1"/>
</dbReference>
<reference evidence="5" key="1">
    <citation type="submission" date="2025-08" db="UniProtKB">
        <authorList>
            <consortium name="RefSeq"/>
        </authorList>
    </citation>
    <scope>IDENTIFICATION</scope>
</reference>
<dbReference type="KEGG" id="bspl:114853961"/>
<dbReference type="Gene3D" id="3.10.20.90">
    <property type="entry name" value="Phosphatidylinositol 3-kinase Catalytic Subunit, Chain A, domain 1"/>
    <property type="match status" value="1"/>
</dbReference>
<evidence type="ECO:0000256" key="2">
    <source>
        <dbReference type="SAM" id="SignalP"/>
    </source>
</evidence>
<dbReference type="RefSeq" id="XP_029003744.1">
    <property type="nucleotide sequence ID" value="XM_029147911.3"/>
</dbReference>
<feature type="compositionally biased region" description="Basic and acidic residues" evidence="1">
    <location>
        <begin position="38"/>
        <end position="52"/>
    </location>
</feature>
<feature type="compositionally biased region" description="Low complexity" evidence="1">
    <location>
        <begin position="451"/>
        <end position="460"/>
    </location>
</feature>
<sequence>MTHHTEPQQVGEFLQLRHFHFLYCAWLLLCSRHGGKAEEPSAAKDPEVEPPDKSQAVHNNQMSNQNNVATLVLQLPRDAKKEAKARLDGLGQDLVDKIKEEHGFECITLICKGKILSPDKRLDEQGVKNKSRIMVKVTDSKLIQDMQKQEEDKRNKEEEEKTQKKRLHRAQKGLQILCERDGSRDPWTPYLEIADQRGNSLVIPDKERKALILAMGFHEKGRSLMKMKQYKHAVRHLQRADEEFRKCDPSIRTAVDNFAVLQLDIVWCHQALKDLSSLDDARSRLQTAEKCFEDCYGKDQERLRMIKGDAGIEQVQVLFLRLYLLQSLLFHLEKNKPQAADKLSRVESLYSRLVPDTDKINQLMALCFTEREARLALRACQGDLQEAVKHIINRRQEQEEVKKTERQKRRMMMDMWERTHFKRHAAGSQTNTASGLLLNHSALPLFPPLNSPEESSSSTNSEEEDDMVSDVLKDISRHEEDYLDVTLEEEVEFIKQMKAYLNGDGDGSQGTQ</sequence>
<keyword evidence="2" id="KW-0732">Signal</keyword>
<dbReference type="Gene3D" id="1.10.8.10">
    <property type="entry name" value="DNA helicase RuvA subunit, C-terminal domain"/>
    <property type="match status" value="1"/>
</dbReference>
<dbReference type="AlphaFoldDB" id="A0A6P7MCT7"/>
<feature type="region of interest" description="Disordered" evidence="1">
    <location>
        <begin position="38"/>
        <end position="61"/>
    </location>
</feature>
<dbReference type="Proteomes" id="UP000515150">
    <property type="component" value="Chromosome 4"/>
</dbReference>
<gene>
    <name evidence="5" type="primary">LOC114853961</name>
</gene>
<dbReference type="GeneID" id="114853961"/>
<feature type="region of interest" description="Disordered" evidence="1">
    <location>
        <begin position="145"/>
        <end position="166"/>
    </location>
</feature>
<dbReference type="InterPro" id="IPR029071">
    <property type="entry name" value="Ubiquitin-like_domsf"/>
</dbReference>
<evidence type="ECO:0000313" key="4">
    <source>
        <dbReference type="Proteomes" id="UP000515150"/>
    </source>
</evidence>
<evidence type="ECO:0000256" key="1">
    <source>
        <dbReference type="SAM" id="MobiDB-lite"/>
    </source>
</evidence>